<organism evidence="2 3">
    <name type="scientific">Haemophilus paraphrohaemolyticus HK411</name>
    <dbReference type="NCBI Taxonomy" id="1095743"/>
    <lineage>
        <taxon>Bacteria</taxon>
        <taxon>Pseudomonadati</taxon>
        <taxon>Pseudomonadota</taxon>
        <taxon>Gammaproteobacteria</taxon>
        <taxon>Pasteurellales</taxon>
        <taxon>Pasteurellaceae</taxon>
        <taxon>Haemophilus</taxon>
    </lineage>
</organism>
<name>I2NLL2_9PAST</name>
<dbReference type="eggNOG" id="ENOG5033E8I">
    <property type="taxonomic scope" value="Bacteria"/>
</dbReference>
<evidence type="ECO:0000313" key="3">
    <source>
        <dbReference type="Proteomes" id="UP000003345"/>
    </source>
</evidence>
<dbReference type="Pfam" id="PF25678">
    <property type="entry name" value="DUF7946"/>
    <property type="match status" value="1"/>
</dbReference>
<comment type="caution">
    <text evidence="2">The sequence shown here is derived from an EMBL/GenBank/DDBJ whole genome shotgun (WGS) entry which is preliminary data.</text>
</comment>
<protein>
    <recommendedName>
        <fullName evidence="1">DUF7946 domain-containing protein</fullName>
    </recommendedName>
</protein>
<feature type="domain" description="DUF7946" evidence="1">
    <location>
        <begin position="15"/>
        <end position="117"/>
    </location>
</feature>
<dbReference type="AlphaFoldDB" id="I2NLL2"/>
<proteinExistence type="predicted"/>
<dbReference type="RefSeq" id="WP_005708212.1">
    <property type="nucleotide sequence ID" value="NZ_AJMU01000032.1"/>
</dbReference>
<dbReference type="PATRIC" id="fig|1095743.3.peg.485"/>
<sequence length="295" mass="32989">MTTEQQNLNLRTTSFELVYDGGKTEDHVIDADVLGRSLMAFSAMVKEANELLNGPNSEISIEVKAYKEGSFETWFAIAQMGGQLNVAEVLGLATGGAVTGGLIAVVNKLKGRKVTDVIIDERTQSLKIDGETIESTKEINTLLQSNPIRKDLSKIFHQPISRDVKAKLYTGNKQQELLEVGFEQVNYFRDQQVTKTITTIEPDKQYIRIATINFASSQSGWKVILPNEETPVAVKINDEKFWKQVKENTARFSSDDLFYVELEIKTVDNGIEQKKTYAIKQVIEHSPADGKNKVV</sequence>
<evidence type="ECO:0000259" key="1">
    <source>
        <dbReference type="Pfam" id="PF25678"/>
    </source>
</evidence>
<gene>
    <name evidence="2" type="ORF">HMPREF1054_1268</name>
</gene>
<dbReference type="Proteomes" id="UP000003345">
    <property type="component" value="Unassembled WGS sequence"/>
</dbReference>
<dbReference type="EMBL" id="AJMU01000032">
    <property type="protein sequence ID" value="EIG26723.1"/>
    <property type="molecule type" value="Genomic_DNA"/>
</dbReference>
<reference evidence="2 3" key="1">
    <citation type="submission" date="2012-04" db="EMBL/GenBank/DDBJ databases">
        <authorList>
            <person name="Harkins D.M."/>
            <person name="Madupu R."/>
            <person name="Durkin A.S."/>
            <person name="Torralba M."/>
            <person name="Methe B."/>
            <person name="Sutton G.G."/>
            <person name="Nelson K.E."/>
        </authorList>
    </citation>
    <scope>NUCLEOTIDE SEQUENCE [LARGE SCALE GENOMIC DNA]</scope>
    <source>
        <strain evidence="2 3">HK411</strain>
    </source>
</reference>
<accession>I2NLL2</accession>
<evidence type="ECO:0000313" key="2">
    <source>
        <dbReference type="EMBL" id="EIG26723.1"/>
    </source>
</evidence>
<dbReference type="InterPro" id="IPR057706">
    <property type="entry name" value="DUF7946"/>
</dbReference>